<feature type="domain" description="Ketopantoate reductase C-terminal" evidence="14">
    <location>
        <begin position="180"/>
        <end position="298"/>
    </location>
</feature>
<sequence length="306" mass="31221">MNAVVFGAGSLGSLVGGLLAREHDVTLVARADQARAVSESGLQIVGAGEGVADEFPVHSSPSVTTDGTELNADLAVVTVKSFDTAAAAAALSTGSFDAVLSLQNGMGNEATLAARVDAPVLAGTATYGALLREPGVVECTGLGEVVLGARDGGPSTIAERVGQAFAAAGIETTVAEDMPRRLWEKIAVNAGINAVTALTETENGAVLEAPANELARTATRETARVARECGVSLSDRAALAAMEAVAAATAANTSSMAQDLLADRRTEIDAIHGYVVDRAAETGLDVPTVRTLTALIRTWERGRDLR</sequence>
<evidence type="ECO:0000259" key="13">
    <source>
        <dbReference type="Pfam" id="PF02558"/>
    </source>
</evidence>
<evidence type="ECO:0000313" key="15">
    <source>
        <dbReference type="EMBL" id="SEW25448.1"/>
    </source>
</evidence>
<dbReference type="InterPro" id="IPR013328">
    <property type="entry name" value="6PGD_dom2"/>
</dbReference>
<evidence type="ECO:0000256" key="11">
    <source>
        <dbReference type="ARBA" id="ARBA00056765"/>
    </source>
</evidence>
<dbReference type="eggNOG" id="arCOG04139">
    <property type="taxonomic scope" value="Archaea"/>
</dbReference>
<dbReference type="PANTHER" id="PTHR43765:SF2">
    <property type="entry name" value="2-DEHYDROPANTOATE 2-REDUCTASE"/>
    <property type="match status" value="1"/>
</dbReference>
<dbReference type="InterPro" id="IPR008927">
    <property type="entry name" value="6-PGluconate_DH-like_C_sf"/>
</dbReference>
<keyword evidence="5 12" id="KW-0521">NADP</keyword>
<dbReference type="EMBL" id="FOIS01000004">
    <property type="protein sequence ID" value="SEW25448.1"/>
    <property type="molecule type" value="Genomic_DNA"/>
</dbReference>
<evidence type="ECO:0000256" key="1">
    <source>
        <dbReference type="ARBA" id="ARBA00004724"/>
    </source>
</evidence>
<accession>A0A1I0QEL4</accession>
<dbReference type="PANTHER" id="PTHR43765">
    <property type="entry name" value="2-DEHYDROPANTOATE 2-REDUCTASE-RELATED"/>
    <property type="match status" value="1"/>
</dbReference>
<dbReference type="InterPro" id="IPR013752">
    <property type="entry name" value="KPA_reductase"/>
</dbReference>
<comment type="catalytic activity">
    <reaction evidence="10">
        <text>(R)-pantoate + NAD(+) = 2-dehydropantoate + NADH + H(+)</text>
        <dbReference type="Rhea" id="RHEA:61292"/>
        <dbReference type="ChEBI" id="CHEBI:11561"/>
        <dbReference type="ChEBI" id="CHEBI:15378"/>
        <dbReference type="ChEBI" id="CHEBI:15980"/>
        <dbReference type="ChEBI" id="CHEBI:57540"/>
        <dbReference type="ChEBI" id="CHEBI:57945"/>
    </reaction>
    <physiologicalReaction direction="right-to-left" evidence="10">
        <dbReference type="Rhea" id="RHEA:61294"/>
    </physiologicalReaction>
</comment>
<protein>
    <recommendedName>
        <fullName evidence="4 12">2-dehydropantoate 2-reductase</fullName>
        <ecNumber evidence="3 12">1.1.1.169</ecNumber>
    </recommendedName>
    <alternativeName>
        <fullName evidence="8 12">Ketopantoate reductase</fullName>
    </alternativeName>
</protein>
<dbReference type="GO" id="GO:0015937">
    <property type="term" value="P:coenzyme A biosynthetic process"/>
    <property type="evidence" value="ECO:0007669"/>
    <property type="project" value="UniProtKB-UniPathway"/>
</dbReference>
<evidence type="ECO:0000256" key="4">
    <source>
        <dbReference type="ARBA" id="ARBA00019465"/>
    </source>
</evidence>
<dbReference type="Proteomes" id="UP000183275">
    <property type="component" value="Unassembled WGS sequence"/>
</dbReference>
<dbReference type="STRING" id="1202768.SAMN05216285_3456"/>
<organism evidence="15 16">
    <name type="scientific">Natrinema salifodinae</name>
    <dbReference type="NCBI Taxonomy" id="1202768"/>
    <lineage>
        <taxon>Archaea</taxon>
        <taxon>Methanobacteriati</taxon>
        <taxon>Methanobacteriota</taxon>
        <taxon>Stenosarchaea group</taxon>
        <taxon>Halobacteria</taxon>
        <taxon>Halobacteriales</taxon>
        <taxon>Natrialbaceae</taxon>
        <taxon>Natrinema</taxon>
    </lineage>
</organism>
<dbReference type="GO" id="GO:0008677">
    <property type="term" value="F:2-dehydropantoate 2-reductase activity"/>
    <property type="evidence" value="ECO:0007669"/>
    <property type="project" value="UniProtKB-EC"/>
</dbReference>
<evidence type="ECO:0000256" key="7">
    <source>
        <dbReference type="ARBA" id="ARBA00023002"/>
    </source>
</evidence>
<evidence type="ECO:0000256" key="12">
    <source>
        <dbReference type="RuleBase" id="RU362068"/>
    </source>
</evidence>
<reference evidence="16" key="1">
    <citation type="submission" date="2016-10" db="EMBL/GenBank/DDBJ databases">
        <authorList>
            <person name="Varghese N."/>
        </authorList>
    </citation>
    <scope>NUCLEOTIDE SEQUENCE [LARGE SCALE GENOMIC DNA]</scope>
    <source>
        <strain evidence="16">CGMCC 1.12284</strain>
    </source>
</reference>
<gene>
    <name evidence="15" type="ORF">SAMN05216285_3456</name>
</gene>
<dbReference type="SUPFAM" id="SSF48179">
    <property type="entry name" value="6-phosphogluconate dehydrogenase C-terminal domain-like"/>
    <property type="match status" value="1"/>
</dbReference>
<dbReference type="InterPro" id="IPR050838">
    <property type="entry name" value="Ketopantoate_reductase"/>
</dbReference>
<dbReference type="NCBIfam" id="TIGR00745">
    <property type="entry name" value="apbA_panE"/>
    <property type="match status" value="1"/>
</dbReference>
<dbReference type="SUPFAM" id="SSF51735">
    <property type="entry name" value="NAD(P)-binding Rossmann-fold domains"/>
    <property type="match status" value="1"/>
</dbReference>
<dbReference type="GO" id="GO:0050661">
    <property type="term" value="F:NADP binding"/>
    <property type="evidence" value="ECO:0007669"/>
    <property type="project" value="TreeGrafter"/>
</dbReference>
<dbReference type="EC" id="1.1.1.169" evidence="3 12"/>
<evidence type="ECO:0000256" key="6">
    <source>
        <dbReference type="ARBA" id="ARBA00022993"/>
    </source>
</evidence>
<dbReference type="FunFam" id="1.10.1040.10:FF:000017">
    <property type="entry name" value="2-dehydropantoate 2-reductase"/>
    <property type="match status" value="1"/>
</dbReference>
<dbReference type="InterPro" id="IPR003710">
    <property type="entry name" value="ApbA"/>
</dbReference>
<comment type="similarity">
    <text evidence="2 12">Belongs to the ketopantoate reductase family.</text>
</comment>
<dbReference type="Pfam" id="PF08546">
    <property type="entry name" value="ApbA_C"/>
    <property type="match status" value="1"/>
</dbReference>
<dbReference type="Gene3D" id="1.10.1040.10">
    <property type="entry name" value="N-(1-d-carboxylethyl)-l-norvaline Dehydrogenase, domain 2"/>
    <property type="match status" value="1"/>
</dbReference>
<dbReference type="InterPro" id="IPR036291">
    <property type="entry name" value="NAD(P)-bd_dom_sf"/>
</dbReference>
<dbReference type="UniPathway" id="UPA00241"/>
<evidence type="ECO:0000259" key="14">
    <source>
        <dbReference type="Pfam" id="PF08546"/>
    </source>
</evidence>
<dbReference type="Pfam" id="PF02558">
    <property type="entry name" value="ApbA"/>
    <property type="match status" value="1"/>
</dbReference>
<dbReference type="AlphaFoldDB" id="A0A1I0QEL4"/>
<dbReference type="RefSeq" id="WP_049990724.1">
    <property type="nucleotide sequence ID" value="NZ_FOIS01000004.1"/>
</dbReference>
<feature type="domain" description="Ketopantoate reductase N-terminal" evidence="13">
    <location>
        <begin position="4"/>
        <end position="151"/>
    </location>
</feature>
<name>A0A1I0QEL4_9EURY</name>
<evidence type="ECO:0000256" key="3">
    <source>
        <dbReference type="ARBA" id="ARBA00013014"/>
    </source>
</evidence>
<dbReference type="GO" id="GO:0015940">
    <property type="term" value="P:pantothenate biosynthetic process"/>
    <property type="evidence" value="ECO:0007669"/>
    <property type="project" value="InterPro"/>
</dbReference>
<comment type="function">
    <text evidence="11">Catalyzes the NAD(P)H-dependent reduction of ketopantoate into pantoic acid.</text>
</comment>
<dbReference type="Gene3D" id="3.40.50.720">
    <property type="entry name" value="NAD(P)-binding Rossmann-like Domain"/>
    <property type="match status" value="1"/>
</dbReference>
<evidence type="ECO:0000256" key="8">
    <source>
        <dbReference type="ARBA" id="ARBA00032024"/>
    </source>
</evidence>
<keyword evidence="7 12" id="KW-0560">Oxidoreductase</keyword>
<dbReference type="GO" id="GO:0005737">
    <property type="term" value="C:cytoplasm"/>
    <property type="evidence" value="ECO:0007669"/>
    <property type="project" value="TreeGrafter"/>
</dbReference>
<proteinExistence type="inferred from homology"/>
<comment type="catalytic activity">
    <reaction evidence="9">
        <text>(R)-pantoate + NADP(+) = 2-dehydropantoate + NADPH + H(+)</text>
        <dbReference type="Rhea" id="RHEA:16233"/>
        <dbReference type="ChEBI" id="CHEBI:11561"/>
        <dbReference type="ChEBI" id="CHEBI:15378"/>
        <dbReference type="ChEBI" id="CHEBI:15980"/>
        <dbReference type="ChEBI" id="CHEBI:57783"/>
        <dbReference type="ChEBI" id="CHEBI:58349"/>
        <dbReference type="EC" id="1.1.1.169"/>
    </reaction>
    <physiologicalReaction direction="right-to-left" evidence="9">
        <dbReference type="Rhea" id="RHEA:16235"/>
    </physiologicalReaction>
</comment>
<dbReference type="OrthoDB" id="201845at2157"/>
<evidence type="ECO:0000256" key="10">
    <source>
        <dbReference type="ARBA" id="ARBA00048196"/>
    </source>
</evidence>
<keyword evidence="16" id="KW-1185">Reference proteome</keyword>
<comment type="function">
    <text evidence="12">Catalyzes the NADPH-dependent reduction of ketopantoate into pantoic acid.</text>
</comment>
<evidence type="ECO:0000313" key="16">
    <source>
        <dbReference type="Proteomes" id="UP000183275"/>
    </source>
</evidence>
<evidence type="ECO:0000256" key="9">
    <source>
        <dbReference type="ARBA" id="ARBA00047506"/>
    </source>
</evidence>
<evidence type="ECO:0000256" key="2">
    <source>
        <dbReference type="ARBA" id="ARBA00007870"/>
    </source>
</evidence>
<keyword evidence="6 12" id="KW-0173">Coenzyme A biosynthesis</keyword>
<dbReference type="InterPro" id="IPR013332">
    <property type="entry name" value="KPR_N"/>
</dbReference>
<comment type="pathway">
    <text evidence="1 12">Cofactor biosynthesis; coenzyme A biosynthesis.</text>
</comment>
<evidence type="ECO:0000256" key="5">
    <source>
        <dbReference type="ARBA" id="ARBA00022857"/>
    </source>
</evidence>